<dbReference type="EMBL" id="JAAGOH010000032">
    <property type="protein sequence ID" value="NDY93301.1"/>
    <property type="molecule type" value="Genomic_DNA"/>
</dbReference>
<organism evidence="1 2">
    <name type="scientific">Ideonella livida</name>
    <dbReference type="NCBI Taxonomy" id="2707176"/>
    <lineage>
        <taxon>Bacteria</taxon>
        <taxon>Pseudomonadati</taxon>
        <taxon>Pseudomonadota</taxon>
        <taxon>Betaproteobacteria</taxon>
        <taxon>Burkholderiales</taxon>
        <taxon>Sphaerotilaceae</taxon>
        <taxon>Ideonella</taxon>
    </lineage>
</organism>
<sequence>MCLILKKPAGRTIPADFLQHVWQHNPDGWGLCHRAGTPDAPRLAWTKGMALAELLVHNAHLPREAEAWLHLRRATVGPVSHDMAHPHLVRDTPQGGLLLLHNGTLETLRPGAAPAPCSDSAELARLLGELMHGLEEAQAARLLRSPALARLLQPLLAGSMVVLLDAQGEVCLGRDWVTLQAGHWSADMAGLAVSNLQAWQPRGLEPQATGLNGTASPWWQAWHERARQSRRGRLARAS</sequence>
<evidence type="ECO:0000313" key="2">
    <source>
        <dbReference type="Proteomes" id="UP000484255"/>
    </source>
</evidence>
<name>A0A7C9TLD4_9BURK</name>
<evidence type="ECO:0008006" key="3">
    <source>
        <dbReference type="Google" id="ProtNLM"/>
    </source>
</evidence>
<keyword evidence="2" id="KW-1185">Reference proteome</keyword>
<dbReference type="Gene3D" id="3.60.20.10">
    <property type="entry name" value="Glutamine Phosphoribosylpyrophosphate, subunit 1, domain 1"/>
    <property type="match status" value="1"/>
</dbReference>
<reference evidence="1 2" key="1">
    <citation type="submission" date="2020-02" db="EMBL/GenBank/DDBJ databases">
        <title>Ideonella bacterium strain TBM-1.</title>
        <authorList>
            <person name="Chen W.-M."/>
        </authorList>
    </citation>
    <scope>NUCLEOTIDE SEQUENCE [LARGE SCALE GENOMIC DNA]</scope>
    <source>
        <strain evidence="1 2">TBM-1</strain>
    </source>
</reference>
<evidence type="ECO:0000313" key="1">
    <source>
        <dbReference type="EMBL" id="NDY93301.1"/>
    </source>
</evidence>
<dbReference type="Proteomes" id="UP000484255">
    <property type="component" value="Unassembled WGS sequence"/>
</dbReference>
<dbReference type="SUPFAM" id="SSF56235">
    <property type="entry name" value="N-terminal nucleophile aminohydrolases (Ntn hydrolases)"/>
    <property type="match status" value="1"/>
</dbReference>
<dbReference type="AlphaFoldDB" id="A0A7C9TLD4"/>
<proteinExistence type="predicted"/>
<accession>A0A7C9TLD4</accession>
<gene>
    <name evidence="1" type="ORF">G3A44_19080</name>
</gene>
<comment type="caution">
    <text evidence="1">The sequence shown here is derived from an EMBL/GenBank/DDBJ whole genome shotgun (WGS) entry which is preliminary data.</text>
</comment>
<dbReference type="RefSeq" id="WP_163459343.1">
    <property type="nucleotide sequence ID" value="NZ_JAAGOH010000032.1"/>
</dbReference>
<dbReference type="InterPro" id="IPR029055">
    <property type="entry name" value="Ntn_hydrolases_N"/>
</dbReference>
<protein>
    <recommendedName>
        <fullName evidence="3">Glutamine amidotransferase type-2 domain-containing protein</fullName>
    </recommendedName>
</protein>